<dbReference type="Gene3D" id="3.40.430.10">
    <property type="entry name" value="Dihydrofolate Reductase, subunit A"/>
    <property type="match status" value="1"/>
</dbReference>
<evidence type="ECO:0000256" key="7">
    <source>
        <dbReference type="ARBA" id="ARBA00022857"/>
    </source>
</evidence>
<dbReference type="PANTHER" id="PTHR48069:SF6">
    <property type="entry name" value="DIHYDROFOLATE REDUCTASE"/>
    <property type="match status" value="1"/>
</dbReference>
<evidence type="ECO:0000256" key="10">
    <source>
        <dbReference type="RuleBase" id="RU004474"/>
    </source>
</evidence>
<evidence type="ECO:0000256" key="6">
    <source>
        <dbReference type="ARBA" id="ARBA00022609"/>
    </source>
</evidence>
<organism evidence="13 14">
    <name type="scientific">Phrynocephalus forsythii</name>
    <dbReference type="NCBI Taxonomy" id="171643"/>
    <lineage>
        <taxon>Eukaryota</taxon>
        <taxon>Metazoa</taxon>
        <taxon>Chordata</taxon>
        <taxon>Craniata</taxon>
        <taxon>Vertebrata</taxon>
        <taxon>Euteleostomi</taxon>
        <taxon>Lepidosauria</taxon>
        <taxon>Squamata</taxon>
        <taxon>Bifurcata</taxon>
        <taxon>Unidentata</taxon>
        <taxon>Episquamata</taxon>
        <taxon>Toxicofera</taxon>
        <taxon>Iguania</taxon>
        <taxon>Acrodonta</taxon>
        <taxon>Agamidae</taxon>
        <taxon>Agaminae</taxon>
        <taxon>Phrynocephalus</taxon>
    </lineage>
</organism>
<keyword evidence="5" id="KW-0554">One-carbon metabolism</keyword>
<dbReference type="PANTHER" id="PTHR48069">
    <property type="entry name" value="DIHYDROFOLATE REDUCTASE"/>
    <property type="match status" value="1"/>
</dbReference>
<dbReference type="GO" id="GO:0046654">
    <property type="term" value="P:tetrahydrofolate biosynthetic process"/>
    <property type="evidence" value="ECO:0007669"/>
    <property type="project" value="InterPro"/>
</dbReference>
<dbReference type="EC" id="1.5.1.3" evidence="3"/>
<dbReference type="Pfam" id="PF00186">
    <property type="entry name" value="DHFR_1"/>
    <property type="match status" value="1"/>
</dbReference>
<protein>
    <recommendedName>
        <fullName evidence="4">Dihydrofolate reductase</fullName>
        <ecNumber evidence="3">1.5.1.3</ecNumber>
    </recommendedName>
</protein>
<dbReference type="GO" id="GO:0031427">
    <property type="term" value="P:response to methotrexate"/>
    <property type="evidence" value="ECO:0007669"/>
    <property type="project" value="UniProtKB-KW"/>
</dbReference>
<evidence type="ECO:0000256" key="1">
    <source>
        <dbReference type="ARBA" id="ARBA00004903"/>
    </source>
</evidence>
<dbReference type="Proteomes" id="UP001142489">
    <property type="component" value="Unassembled WGS sequence"/>
</dbReference>
<accession>A0A9Q0Y1R7</accession>
<feature type="region of interest" description="Disordered" evidence="11">
    <location>
        <begin position="1"/>
        <end position="31"/>
    </location>
</feature>
<dbReference type="SUPFAM" id="SSF53597">
    <property type="entry name" value="Dihydrofolate reductase-like"/>
    <property type="match status" value="1"/>
</dbReference>
<evidence type="ECO:0000256" key="2">
    <source>
        <dbReference type="ARBA" id="ARBA00009539"/>
    </source>
</evidence>
<dbReference type="InterPro" id="IPR024072">
    <property type="entry name" value="DHFR-like_dom_sf"/>
</dbReference>
<dbReference type="PRINTS" id="PR00070">
    <property type="entry name" value="DHFR"/>
</dbReference>
<comment type="caution">
    <text evidence="13">The sequence shown here is derived from an EMBL/GenBank/DDBJ whole genome shotgun (WGS) entry which is preliminary data.</text>
</comment>
<gene>
    <name evidence="13" type="ORF">JRQ81_013757</name>
</gene>
<evidence type="ECO:0000313" key="13">
    <source>
        <dbReference type="EMBL" id="KAJ7335816.1"/>
    </source>
</evidence>
<dbReference type="GO" id="GO:0046452">
    <property type="term" value="P:dihydrofolate metabolic process"/>
    <property type="evidence" value="ECO:0007669"/>
    <property type="project" value="TreeGrafter"/>
</dbReference>
<dbReference type="GO" id="GO:0006730">
    <property type="term" value="P:one-carbon metabolic process"/>
    <property type="evidence" value="ECO:0007669"/>
    <property type="project" value="UniProtKB-KW"/>
</dbReference>
<proteinExistence type="inferred from homology"/>
<dbReference type="PROSITE" id="PS51330">
    <property type="entry name" value="DHFR_2"/>
    <property type="match status" value="1"/>
</dbReference>
<evidence type="ECO:0000256" key="11">
    <source>
        <dbReference type="SAM" id="MobiDB-lite"/>
    </source>
</evidence>
<evidence type="ECO:0000259" key="12">
    <source>
        <dbReference type="PROSITE" id="PS51330"/>
    </source>
</evidence>
<comment type="pathway">
    <text evidence="1">Cofactor biosynthesis; tetrahydrofolate biosynthesis; 5,6,7,8-tetrahydrofolate from 7,8-dihydrofolate: step 1/1.</text>
</comment>
<dbReference type="GO" id="GO:0046655">
    <property type="term" value="P:folic acid metabolic process"/>
    <property type="evidence" value="ECO:0007669"/>
    <property type="project" value="TreeGrafter"/>
</dbReference>
<evidence type="ECO:0000313" key="14">
    <source>
        <dbReference type="Proteomes" id="UP001142489"/>
    </source>
</evidence>
<dbReference type="OrthoDB" id="4664297at2759"/>
<evidence type="ECO:0000256" key="8">
    <source>
        <dbReference type="ARBA" id="ARBA00023002"/>
    </source>
</evidence>
<reference evidence="13" key="1">
    <citation type="journal article" date="2023" name="DNA Res.">
        <title>Chromosome-level genome assembly of Phrynocephalus forsythii using third-generation DNA sequencing and Hi-C analysis.</title>
        <authorList>
            <person name="Qi Y."/>
            <person name="Zhao W."/>
            <person name="Zhao Y."/>
            <person name="Niu C."/>
            <person name="Cao S."/>
            <person name="Zhang Y."/>
        </authorList>
    </citation>
    <scope>NUCLEOTIDE SEQUENCE</scope>
    <source>
        <tissue evidence="13">Muscle</tissue>
    </source>
</reference>
<evidence type="ECO:0000256" key="9">
    <source>
        <dbReference type="ARBA" id="ARBA00048873"/>
    </source>
</evidence>
<keyword evidence="8" id="KW-0560">Oxidoreductase</keyword>
<keyword evidence="6" id="KW-0487">Methotrexate resistance</keyword>
<dbReference type="AlphaFoldDB" id="A0A9Q0Y1R7"/>
<dbReference type="InterPro" id="IPR012259">
    <property type="entry name" value="DHFR"/>
</dbReference>
<dbReference type="InterPro" id="IPR017925">
    <property type="entry name" value="DHFR_CS"/>
</dbReference>
<keyword evidence="7" id="KW-0521">NADP</keyword>
<dbReference type="GO" id="GO:0050661">
    <property type="term" value="F:NADP binding"/>
    <property type="evidence" value="ECO:0007669"/>
    <property type="project" value="InterPro"/>
</dbReference>
<dbReference type="EMBL" id="JAPFRF010000004">
    <property type="protein sequence ID" value="KAJ7335816.1"/>
    <property type="molecule type" value="Genomic_DNA"/>
</dbReference>
<dbReference type="GO" id="GO:0004146">
    <property type="term" value="F:dihydrofolate reductase activity"/>
    <property type="evidence" value="ECO:0007669"/>
    <property type="project" value="UniProtKB-EC"/>
</dbReference>
<dbReference type="FunFam" id="3.40.430.10:FF:000002">
    <property type="entry name" value="Dihydrofolate reductase"/>
    <property type="match status" value="1"/>
</dbReference>
<keyword evidence="14" id="KW-1185">Reference proteome</keyword>
<evidence type="ECO:0000256" key="5">
    <source>
        <dbReference type="ARBA" id="ARBA00022563"/>
    </source>
</evidence>
<name>A0A9Q0Y1R7_9SAUR</name>
<dbReference type="PROSITE" id="PS00075">
    <property type="entry name" value="DHFR_1"/>
    <property type="match status" value="1"/>
</dbReference>
<evidence type="ECO:0000256" key="4">
    <source>
        <dbReference type="ARBA" id="ARBA00018886"/>
    </source>
</evidence>
<dbReference type="GO" id="GO:0005739">
    <property type="term" value="C:mitochondrion"/>
    <property type="evidence" value="ECO:0007669"/>
    <property type="project" value="TreeGrafter"/>
</dbReference>
<evidence type="ECO:0000256" key="3">
    <source>
        <dbReference type="ARBA" id="ARBA00012856"/>
    </source>
</evidence>
<comment type="similarity">
    <text evidence="2 10">Belongs to the dihydrofolate reductase family.</text>
</comment>
<sequence>MRHRRPSSARPSVNGLGRRLKRGKVRPGGCCGAEGQRARMVRSLYSIAAVSKNMGIGKDGGLPWPPLRNEFKYFQKMTMTPTQEGKQNVIIMGKKTWLSVPEEKRPLKNRINIVLSKELKEVPQGAYLSRSLDEALELLESPELANKVDLVWIVGGHSVYKAAMDKPIHQLLFVTRILHEFESDTFFPEIDFEKYKLLPTYEGVPTDIQEENGVQYKFEVYEKSI</sequence>
<dbReference type="InterPro" id="IPR001796">
    <property type="entry name" value="DHFR_dom"/>
</dbReference>
<dbReference type="CDD" id="cd00209">
    <property type="entry name" value="DHFR"/>
    <property type="match status" value="1"/>
</dbReference>
<comment type="catalytic activity">
    <reaction evidence="9">
        <text>(6S)-5,6,7,8-tetrahydrofolate + NADP(+) = 7,8-dihydrofolate + NADPH + H(+)</text>
        <dbReference type="Rhea" id="RHEA:15009"/>
        <dbReference type="ChEBI" id="CHEBI:15378"/>
        <dbReference type="ChEBI" id="CHEBI:57451"/>
        <dbReference type="ChEBI" id="CHEBI:57453"/>
        <dbReference type="ChEBI" id="CHEBI:57783"/>
        <dbReference type="ChEBI" id="CHEBI:58349"/>
        <dbReference type="EC" id="1.5.1.3"/>
    </reaction>
</comment>
<feature type="domain" description="DHFR" evidence="12">
    <location>
        <begin position="43"/>
        <end position="223"/>
    </location>
</feature>